<dbReference type="AlphaFoldDB" id="A0A058Z1X6"/>
<gene>
    <name evidence="2" type="ORF">H696_05398</name>
</gene>
<name>A0A058Z1X6_FONAL</name>
<dbReference type="RefSeq" id="XP_009497510.1">
    <property type="nucleotide sequence ID" value="XM_009499235.1"/>
</dbReference>
<evidence type="ECO:0000313" key="2">
    <source>
        <dbReference type="EMBL" id="KCV68136.1"/>
    </source>
</evidence>
<reference evidence="2" key="1">
    <citation type="submission" date="2013-04" db="EMBL/GenBank/DDBJ databases">
        <title>The Genome Sequence of Fonticula alba ATCC 38817.</title>
        <authorList>
            <consortium name="The Broad Institute Genomics Platform"/>
            <person name="Russ C."/>
            <person name="Cuomo C."/>
            <person name="Burger G."/>
            <person name="Gray M.W."/>
            <person name="Holland P.W.H."/>
            <person name="King N."/>
            <person name="Lang F.B.F."/>
            <person name="Roger A.J."/>
            <person name="Ruiz-Trillo I."/>
            <person name="Brown M."/>
            <person name="Walker B."/>
            <person name="Young S."/>
            <person name="Zeng Q."/>
            <person name="Gargeya S."/>
            <person name="Fitzgerald M."/>
            <person name="Haas B."/>
            <person name="Abouelleil A."/>
            <person name="Allen A.W."/>
            <person name="Alvarado L."/>
            <person name="Arachchi H.M."/>
            <person name="Berlin A.M."/>
            <person name="Chapman S.B."/>
            <person name="Gainer-Dewar J."/>
            <person name="Goldberg J."/>
            <person name="Griggs A."/>
            <person name="Gujja S."/>
            <person name="Hansen M."/>
            <person name="Howarth C."/>
            <person name="Imamovic A."/>
            <person name="Ireland A."/>
            <person name="Larimer J."/>
            <person name="McCowan C."/>
            <person name="Murphy C."/>
            <person name="Pearson M."/>
            <person name="Poon T.W."/>
            <person name="Priest M."/>
            <person name="Roberts A."/>
            <person name="Saif S."/>
            <person name="Shea T."/>
            <person name="Sisk P."/>
            <person name="Sykes S."/>
            <person name="Wortman J."/>
            <person name="Nusbaum C."/>
            <person name="Birren B."/>
        </authorList>
    </citation>
    <scope>NUCLEOTIDE SEQUENCE [LARGE SCALE GENOMIC DNA]</scope>
    <source>
        <strain evidence="2">ATCC 38817</strain>
    </source>
</reference>
<feature type="region of interest" description="Disordered" evidence="1">
    <location>
        <begin position="9"/>
        <end position="61"/>
    </location>
</feature>
<feature type="region of interest" description="Disordered" evidence="1">
    <location>
        <begin position="126"/>
        <end position="155"/>
    </location>
</feature>
<organism evidence="2">
    <name type="scientific">Fonticula alba</name>
    <name type="common">Slime mold</name>
    <dbReference type="NCBI Taxonomy" id="691883"/>
    <lineage>
        <taxon>Eukaryota</taxon>
        <taxon>Rotosphaerida</taxon>
        <taxon>Fonticulaceae</taxon>
        <taxon>Fonticula</taxon>
    </lineage>
</organism>
<sequence>MGPSEWELFPVLSADGSMGGSLPGAPESSSSRRGRWDACEGGSGERDRLRERTPPGPFLHPSVLAPGAPWLRVATDRGPVGSSMSSRTMCRRSSWNLPETDAFWNIARSSFARFASARWRMSTRSSLGSMSFGPAGSRKSYPASIIARDTSSRSK</sequence>
<dbReference type="Proteomes" id="UP000030693">
    <property type="component" value="Unassembled WGS sequence"/>
</dbReference>
<accession>A0A058Z1X6</accession>
<keyword evidence="3" id="KW-1185">Reference proteome</keyword>
<evidence type="ECO:0000256" key="1">
    <source>
        <dbReference type="SAM" id="MobiDB-lite"/>
    </source>
</evidence>
<dbReference type="EMBL" id="KB932210">
    <property type="protein sequence ID" value="KCV68136.1"/>
    <property type="molecule type" value="Genomic_DNA"/>
</dbReference>
<proteinExistence type="predicted"/>
<protein>
    <submittedName>
        <fullName evidence="2">Uncharacterized protein</fullName>
    </submittedName>
</protein>
<dbReference type="GeneID" id="20530123"/>
<feature type="compositionally biased region" description="Basic and acidic residues" evidence="1">
    <location>
        <begin position="34"/>
        <end position="53"/>
    </location>
</feature>
<evidence type="ECO:0000313" key="3">
    <source>
        <dbReference type="Proteomes" id="UP000030693"/>
    </source>
</evidence>